<proteinExistence type="inferred from homology"/>
<accession>A0A3M0GHY6</accession>
<keyword evidence="3" id="KW-0812">Transmembrane</keyword>
<comment type="caution">
    <text evidence="5">The sequence shown here is derived from an EMBL/GenBank/DDBJ whole genome shotgun (WGS) entry which is preliminary data.</text>
</comment>
<keyword evidence="6" id="KW-1185">Reference proteome</keyword>
<dbReference type="Pfam" id="PF03816">
    <property type="entry name" value="LytR_cpsA_psr"/>
    <property type="match status" value="1"/>
</dbReference>
<dbReference type="OrthoDB" id="3573673at2"/>
<keyword evidence="3" id="KW-0472">Membrane</keyword>
<dbReference type="AlphaFoldDB" id="A0A3M0GHY6"/>
<dbReference type="RefSeq" id="WP_121900822.1">
    <property type="nucleotide sequence ID" value="NZ_REFW01000001.1"/>
</dbReference>
<reference evidence="5 6" key="1">
    <citation type="submission" date="2018-10" db="EMBL/GenBank/DDBJ databases">
        <title>Tessaracoccus antarcticuss sp. nov., isolated from sediment.</title>
        <authorList>
            <person name="Zhou L.Y."/>
            <person name="Du Z.J."/>
        </authorList>
    </citation>
    <scope>NUCLEOTIDE SEQUENCE [LARGE SCALE GENOMIC DNA]</scope>
    <source>
        <strain evidence="5 6">JDX10</strain>
    </source>
</reference>
<feature type="region of interest" description="Disordered" evidence="2">
    <location>
        <begin position="1"/>
        <end position="23"/>
    </location>
</feature>
<comment type="similarity">
    <text evidence="1">Belongs to the LytR/CpsA/Psr (LCP) family.</text>
</comment>
<protein>
    <submittedName>
        <fullName evidence="5">LytR family transcriptional regulator</fullName>
    </submittedName>
</protein>
<dbReference type="NCBIfam" id="TIGR00350">
    <property type="entry name" value="lytR_cpsA_psr"/>
    <property type="match status" value="1"/>
</dbReference>
<feature type="transmembrane region" description="Helical" evidence="3">
    <location>
        <begin position="130"/>
        <end position="154"/>
    </location>
</feature>
<evidence type="ECO:0000313" key="6">
    <source>
        <dbReference type="Proteomes" id="UP000275256"/>
    </source>
</evidence>
<evidence type="ECO:0000256" key="2">
    <source>
        <dbReference type="SAM" id="MobiDB-lite"/>
    </source>
</evidence>
<keyword evidence="3" id="KW-1133">Transmembrane helix</keyword>
<name>A0A3M0GHY6_9ACTN</name>
<evidence type="ECO:0000256" key="1">
    <source>
        <dbReference type="ARBA" id="ARBA00006068"/>
    </source>
</evidence>
<evidence type="ECO:0000259" key="4">
    <source>
        <dbReference type="Pfam" id="PF03816"/>
    </source>
</evidence>
<feature type="transmembrane region" description="Helical" evidence="3">
    <location>
        <begin position="100"/>
        <end position="118"/>
    </location>
</feature>
<dbReference type="InterPro" id="IPR050922">
    <property type="entry name" value="LytR/CpsA/Psr_CW_biosynth"/>
</dbReference>
<sequence length="507" mass="52739">MAGTLEDHRLAGDSPVKVDRSTEARSVRTRRALGLLLMSAAVPGSAQFVAGNRAVGRLAMRAWAAIWAVALVVLLGLWLLRGPTLAVLLNGPVTSGLRVGAWLAFAGWAILLLDAWRLARPTRLLRPTRLTLTASTLVLVIAAGFATSVAASAFTAANNVSEVLRGGGDSSQKDGRYNILLLGVDAAASRDGVRPDSINVASIDARTGRTVVFGLPRNLQGAPFPASSPLHEQYPDGFRCEDAACMLNGVYTLAEGNAELYPSGNAGLMATREVVSETLGLDINYYAMVDMGGFQSLINAMGGITLNVGRDVAIGGGGSAVSGYIEAGEGVHLDGYHALWFARSRHGSSDYERMNRQKCVMSAMAKQLDPAVVATKFVELSEAGKDIVLTDVGAGHVAELAELALKAKALELTSVDFTPPLIVTAHPDLPLIRSTVVDAINAAEALDHPDSTPEVSAASPQADRSAGPEPSDSASSPTVPTAAESAPTEGVEVSAETAEAPPICTVS</sequence>
<dbReference type="PANTHER" id="PTHR33392">
    <property type="entry name" value="POLYISOPRENYL-TEICHOIC ACID--PEPTIDOGLYCAN TEICHOIC ACID TRANSFERASE TAGU"/>
    <property type="match status" value="1"/>
</dbReference>
<gene>
    <name evidence="5" type="ORF">EAX62_06870</name>
</gene>
<dbReference type="InterPro" id="IPR004474">
    <property type="entry name" value="LytR_CpsA_psr"/>
</dbReference>
<feature type="region of interest" description="Disordered" evidence="2">
    <location>
        <begin position="445"/>
        <end position="507"/>
    </location>
</feature>
<feature type="domain" description="Cell envelope-related transcriptional attenuator" evidence="4">
    <location>
        <begin position="256"/>
        <end position="368"/>
    </location>
</feature>
<feature type="transmembrane region" description="Helical" evidence="3">
    <location>
        <begin position="62"/>
        <end position="80"/>
    </location>
</feature>
<dbReference type="Gene3D" id="3.40.630.190">
    <property type="entry name" value="LCP protein"/>
    <property type="match status" value="1"/>
</dbReference>
<organism evidence="5 6">
    <name type="scientific">Tessaracoccus antarcticus</name>
    <dbReference type="NCBI Taxonomy" id="2479848"/>
    <lineage>
        <taxon>Bacteria</taxon>
        <taxon>Bacillati</taxon>
        <taxon>Actinomycetota</taxon>
        <taxon>Actinomycetes</taxon>
        <taxon>Propionibacteriales</taxon>
        <taxon>Propionibacteriaceae</taxon>
        <taxon>Tessaracoccus</taxon>
    </lineage>
</organism>
<dbReference type="EMBL" id="REFW01000001">
    <property type="protein sequence ID" value="RMB62272.1"/>
    <property type="molecule type" value="Genomic_DNA"/>
</dbReference>
<evidence type="ECO:0000256" key="3">
    <source>
        <dbReference type="SAM" id="Phobius"/>
    </source>
</evidence>
<dbReference type="PANTHER" id="PTHR33392:SF6">
    <property type="entry name" value="POLYISOPRENYL-TEICHOIC ACID--PEPTIDOGLYCAN TEICHOIC ACID TRANSFERASE TAGU"/>
    <property type="match status" value="1"/>
</dbReference>
<evidence type="ECO:0000313" key="5">
    <source>
        <dbReference type="EMBL" id="RMB62272.1"/>
    </source>
</evidence>
<dbReference type="Proteomes" id="UP000275256">
    <property type="component" value="Unassembled WGS sequence"/>
</dbReference>